<evidence type="ECO:0000313" key="11">
    <source>
        <dbReference type="EMBL" id="KAJ3478554.1"/>
    </source>
</evidence>
<reference evidence="11" key="1">
    <citation type="submission" date="2022-07" db="EMBL/GenBank/DDBJ databases">
        <title>Genome Sequence of Physisporinus lineatus.</title>
        <authorList>
            <person name="Buettner E."/>
        </authorList>
    </citation>
    <scope>NUCLEOTIDE SEQUENCE</scope>
    <source>
        <strain evidence="11">VT162</strain>
    </source>
</reference>
<name>A0AAD5UWK1_9APHY</name>
<evidence type="ECO:0000256" key="3">
    <source>
        <dbReference type="ARBA" id="ARBA00010617"/>
    </source>
</evidence>
<evidence type="ECO:0000256" key="7">
    <source>
        <dbReference type="ARBA" id="ARBA00023004"/>
    </source>
</evidence>
<evidence type="ECO:0000256" key="5">
    <source>
        <dbReference type="ARBA" id="ARBA00022723"/>
    </source>
</evidence>
<comment type="caution">
    <text evidence="11">The sequence shown here is derived from an EMBL/GenBank/DDBJ whole genome shotgun (WGS) entry which is preliminary data.</text>
</comment>
<comment type="similarity">
    <text evidence="3 10">Belongs to the cytochrome P450 family.</text>
</comment>
<dbReference type="Pfam" id="PF00067">
    <property type="entry name" value="p450"/>
    <property type="match status" value="1"/>
</dbReference>
<dbReference type="PROSITE" id="PS00086">
    <property type="entry name" value="CYTOCHROME_P450"/>
    <property type="match status" value="1"/>
</dbReference>
<dbReference type="InterPro" id="IPR001128">
    <property type="entry name" value="Cyt_P450"/>
</dbReference>
<dbReference type="EMBL" id="JANAWD010000502">
    <property type="protein sequence ID" value="KAJ3478554.1"/>
    <property type="molecule type" value="Genomic_DNA"/>
</dbReference>
<evidence type="ECO:0000256" key="8">
    <source>
        <dbReference type="ARBA" id="ARBA00023033"/>
    </source>
</evidence>
<dbReference type="InterPro" id="IPR017972">
    <property type="entry name" value="Cyt_P450_CS"/>
</dbReference>
<keyword evidence="4 9" id="KW-0349">Heme</keyword>
<feature type="binding site" description="axial binding residue" evidence="9">
    <location>
        <position position="417"/>
    </location>
    <ligand>
        <name>heme</name>
        <dbReference type="ChEBI" id="CHEBI:30413"/>
    </ligand>
    <ligandPart>
        <name>Fe</name>
        <dbReference type="ChEBI" id="CHEBI:18248"/>
    </ligandPart>
</feature>
<sequence length="481" mass="54203">MRVAFAPMSLLGAVIPTVWWNPGLRWEWLWRKSAYMNQKNELISVIPFLHGVPAYYASSLNVLKQVTDAERRLEKSRDLLIPLLSWGDNLISASGDMWKRHRRVVGPAFNASLYALVVKETVSTYREMVSAEGWIPEAENSVLDFNEIPRKLALIIISRCGFGLPASWADESNSEKPSYGKTLGIVSKTTIPRLIIPNWAYKLPIQVLRTIDDTWRKLAVDMDNFVSRRSEELSEATIGSHQLGDDIFTRLVSATDEDAKVGLKKSEVIGNTFALMFAGHETTAHVLSATFGFLAVYQNEQDKGVAEVLDVIGKEREPTVEDLAKMPHLLACFYEALRIFPAGVSLFRDILEDTPIYLTRPREQVVCLRKGSRIFIDMIGVHHDPHTFPDPETFRPSRWYDVPESAVSMFGLGPRACIGRKFAVTEAVCFLALFLRDWKIDVALNPGETREQYEERVMMNAARIGLSFGVGAIPVKVTKRV</sequence>
<evidence type="ECO:0008006" key="13">
    <source>
        <dbReference type="Google" id="ProtNLM"/>
    </source>
</evidence>
<dbReference type="InterPro" id="IPR036396">
    <property type="entry name" value="Cyt_P450_sf"/>
</dbReference>
<dbReference type="InterPro" id="IPR050121">
    <property type="entry name" value="Cytochrome_P450_monoxygenase"/>
</dbReference>
<keyword evidence="6 10" id="KW-0560">Oxidoreductase</keyword>
<dbReference type="InterPro" id="IPR002401">
    <property type="entry name" value="Cyt_P450_E_grp-I"/>
</dbReference>
<dbReference type="Gene3D" id="1.10.630.10">
    <property type="entry name" value="Cytochrome P450"/>
    <property type="match status" value="1"/>
</dbReference>
<keyword evidence="8 10" id="KW-0503">Monooxygenase</keyword>
<evidence type="ECO:0000313" key="12">
    <source>
        <dbReference type="Proteomes" id="UP001212997"/>
    </source>
</evidence>
<evidence type="ECO:0000256" key="1">
    <source>
        <dbReference type="ARBA" id="ARBA00001971"/>
    </source>
</evidence>
<dbReference type="PRINTS" id="PR00463">
    <property type="entry name" value="EP450I"/>
</dbReference>
<dbReference type="GO" id="GO:0016705">
    <property type="term" value="F:oxidoreductase activity, acting on paired donors, with incorporation or reduction of molecular oxygen"/>
    <property type="evidence" value="ECO:0007669"/>
    <property type="project" value="InterPro"/>
</dbReference>
<keyword evidence="5 9" id="KW-0479">Metal-binding</keyword>
<evidence type="ECO:0000256" key="6">
    <source>
        <dbReference type="ARBA" id="ARBA00023002"/>
    </source>
</evidence>
<dbReference type="SUPFAM" id="SSF48264">
    <property type="entry name" value="Cytochrome P450"/>
    <property type="match status" value="1"/>
</dbReference>
<dbReference type="PANTHER" id="PTHR24305:SF166">
    <property type="entry name" value="CYTOCHROME P450 12A4, MITOCHONDRIAL-RELATED"/>
    <property type="match status" value="1"/>
</dbReference>
<evidence type="ECO:0000256" key="10">
    <source>
        <dbReference type="RuleBase" id="RU000461"/>
    </source>
</evidence>
<keyword evidence="7 9" id="KW-0408">Iron</keyword>
<comment type="cofactor">
    <cofactor evidence="1 9">
        <name>heme</name>
        <dbReference type="ChEBI" id="CHEBI:30413"/>
    </cofactor>
</comment>
<accession>A0AAD5UWK1</accession>
<evidence type="ECO:0000256" key="4">
    <source>
        <dbReference type="ARBA" id="ARBA00022617"/>
    </source>
</evidence>
<dbReference type="GO" id="GO:0005506">
    <property type="term" value="F:iron ion binding"/>
    <property type="evidence" value="ECO:0007669"/>
    <property type="project" value="InterPro"/>
</dbReference>
<dbReference type="AlphaFoldDB" id="A0AAD5UWK1"/>
<evidence type="ECO:0000256" key="2">
    <source>
        <dbReference type="ARBA" id="ARBA00005179"/>
    </source>
</evidence>
<proteinExistence type="inferred from homology"/>
<keyword evidence="12" id="KW-1185">Reference proteome</keyword>
<dbReference type="PRINTS" id="PR00385">
    <property type="entry name" value="P450"/>
</dbReference>
<evidence type="ECO:0000256" key="9">
    <source>
        <dbReference type="PIRSR" id="PIRSR602401-1"/>
    </source>
</evidence>
<dbReference type="GO" id="GO:0004497">
    <property type="term" value="F:monooxygenase activity"/>
    <property type="evidence" value="ECO:0007669"/>
    <property type="project" value="UniProtKB-KW"/>
</dbReference>
<dbReference type="Proteomes" id="UP001212997">
    <property type="component" value="Unassembled WGS sequence"/>
</dbReference>
<organism evidence="11 12">
    <name type="scientific">Meripilus lineatus</name>
    <dbReference type="NCBI Taxonomy" id="2056292"/>
    <lineage>
        <taxon>Eukaryota</taxon>
        <taxon>Fungi</taxon>
        <taxon>Dikarya</taxon>
        <taxon>Basidiomycota</taxon>
        <taxon>Agaricomycotina</taxon>
        <taxon>Agaricomycetes</taxon>
        <taxon>Polyporales</taxon>
        <taxon>Meripilaceae</taxon>
        <taxon>Meripilus</taxon>
    </lineage>
</organism>
<protein>
    <recommendedName>
        <fullName evidence="13">Cytochrome P450</fullName>
    </recommendedName>
</protein>
<gene>
    <name evidence="11" type="ORF">NLI96_g9677</name>
</gene>
<dbReference type="PANTHER" id="PTHR24305">
    <property type="entry name" value="CYTOCHROME P450"/>
    <property type="match status" value="1"/>
</dbReference>
<comment type="pathway">
    <text evidence="2">Secondary metabolite biosynthesis.</text>
</comment>
<dbReference type="GO" id="GO:0020037">
    <property type="term" value="F:heme binding"/>
    <property type="evidence" value="ECO:0007669"/>
    <property type="project" value="InterPro"/>
</dbReference>